<evidence type="ECO:0000256" key="3">
    <source>
        <dbReference type="ARBA" id="ARBA00023125"/>
    </source>
</evidence>
<dbReference type="Pfam" id="PF00126">
    <property type="entry name" value="HTH_1"/>
    <property type="match status" value="1"/>
</dbReference>
<dbReference type="GO" id="GO:0043565">
    <property type="term" value="F:sequence-specific DNA binding"/>
    <property type="evidence" value="ECO:0007669"/>
    <property type="project" value="TreeGrafter"/>
</dbReference>
<dbReference type="PANTHER" id="PTHR30537:SF5">
    <property type="entry name" value="HTH-TYPE TRANSCRIPTIONAL ACTIVATOR TTDR-RELATED"/>
    <property type="match status" value="1"/>
</dbReference>
<dbReference type="RefSeq" id="WP_052201335.1">
    <property type="nucleotide sequence ID" value="NZ_JRMH01000001.1"/>
</dbReference>
<dbReference type="GO" id="GO:0003700">
    <property type="term" value="F:DNA-binding transcription factor activity"/>
    <property type="evidence" value="ECO:0007669"/>
    <property type="project" value="InterPro"/>
</dbReference>
<dbReference type="Proteomes" id="UP000189286">
    <property type="component" value="Unassembled WGS sequence"/>
</dbReference>
<dbReference type="PANTHER" id="PTHR30537">
    <property type="entry name" value="HTH-TYPE TRANSCRIPTIONAL REGULATOR"/>
    <property type="match status" value="1"/>
</dbReference>
<dbReference type="FunFam" id="1.10.10.10:FF:000001">
    <property type="entry name" value="LysR family transcriptional regulator"/>
    <property type="match status" value="1"/>
</dbReference>
<evidence type="ECO:0000256" key="1">
    <source>
        <dbReference type="ARBA" id="ARBA00009437"/>
    </source>
</evidence>
<keyword evidence="3" id="KW-0238">DNA-binding</keyword>
<keyword evidence="4" id="KW-0804">Transcription</keyword>
<dbReference type="GO" id="GO:0006351">
    <property type="term" value="P:DNA-templated transcription"/>
    <property type="evidence" value="ECO:0007669"/>
    <property type="project" value="TreeGrafter"/>
</dbReference>
<name>A0A1V2R6N7_9GAMM</name>
<dbReference type="InterPro" id="IPR036390">
    <property type="entry name" value="WH_DNA-bd_sf"/>
</dbReference>
<dbReference type="InterPro" id="IPR058163">
    <property type="entry name" value="LysR-type_TF_proteobact-type"/>
</dbReference>
<dbReference type="InterPro" id="IPR000847">
    <property type="entry name" value="LysR_HTH_N"/>
</dbReference>
<proteinExistence type="inferred from homology"/>
<organism evidence="6 7">
    <name type="scientific">Pectobacterium actinidiae</name>
    <dbReference type="NCBI Taxonomy" id="1507808"/>
    <lineage>
        <taxon>Bacteria</taxon>
        <taxon>Pseudomonadati</taxon>
        <taxon>Pseudomonadota</taxon>
        <taxon>Gammaproteobacteria</taxon>
        <taxon>Enterobacterales</taxon>
        <taxon>Pectobacteriaceae</taxon>
        <taxon>Pectobacterium</taxon>
    </lineage>
</organism>
<dbReference type="Gene3D" id="3.40.190.290">
    <property type="match status" value="1"/>
</dbReference>
<dbReference type="PROSITE" id="PS50931">
    <property type="entry name" value="HTH_LYSR"/>
    <property type="match status" value="1"/>
</dbReference>
<evidence type="ECO:0000256" key="4">
    <source>
        <dbReference type="ARBA" id="ARBA00023163"/>
    </source>
</evidence>
<reference evidence="7" key="1">
    <citation type="submission" date="2016-11" db="EMBL/GenBank/DDBJ databases">
        <authorList>
            <person name="Panda P."/>
            <person name="Visnovsky S."/>
            <person name="Pitman A."/>
        </authorList>
    </citation>
    <scope>NUCLEOTIDE SEQUENCE [LARGE SCALE GENOMIC DNA]</scope>
    <source>
        <strain evidence="7">ICMP 9972</strain>
    </source>
</reference>
<dbReference type="SUPFAM" id="SSF46785">
    <property type="entry name" value="Winged helix' DNA-binding domain"/>
    <property type="match status" value="1"/>
</dbReference>
<dbReference type="OrthoDB" id="9815676at2"/>
<evidence type="ECO:0000259" key="5">
    <source>
        <dbReference type="PROSITE" id="PS50931"/>
    </source>
</evidence>
<sequence>MDRLTSMAIYVKAVELGSFSAAADAMNLSAQLVGKHVAALEHHLGVRLISRTTRQHSLTEAGHHFYERAKIILAEVEIAESFAEEVRVVPRGRLKINAPVTFGINALAPLLPLFLEEHPEISVEMTLTNRKVDLIDEGYDAVFRVGALADSALMAKSLAPYQLLLCAAPDYLKKALSLEKPEDLLQHECLIFTHTSLRTQWEFDGPEGHVSLPVSGRLLLDSGEALVSAALSGFGIAMQPTELVWPHIVAGRLEHVLPEYSVPSRPLHVMYAPDRRLTPKLRSFLDFSTRHFGTGPGKSLPASGRVL</sequence>
<feature type="domain" description="HTH lysR-type" evidence="5">
    <location>
        <begin position="1"/>
        <end position="59"/>
    </location>
</feature>
<dbReference type="Gene3D" id="1.10.10.10">
    <property type="entry name" value="Winged helix-like DNA-binding domain superfamily/Winged helix DNA-binding domain"/>
    <property type="match status" value="1"/>
</dbReference>
<evidence type="ECO:0000313" key="6">
    <source>
        <dbReference type="EMBL" id="ONK07836.1"/>
    </source>
</evidence>
<dbReference type="Pfam" id="PF03466">
    <property type="entry name" value="LysR_substrate"/>
    <property type="match status" value="1"/>
</dbReference>
<dbReference type="AlphaFoldDB" id="A0A1V2R6N7"/>
<comment type="caution">
    <text evidence="6">The sequence shown here is derived from an EMBL/GenBank/DDBJ whole genome shotgun (WGS) entry which is preliminary data.</text>
</comment>
<dbReference type="InterPro" id="IPR036388">
    <property type="entry name" value="WH-like_DNA-bd_sf"/>
</dbReference>
<dbReference type="EMBL" id="MPUJ01000003">
    <property type="protein sequence ID" value="ONK07836.1"/>
    <property type="molecule type" value="Genomic_DNA"/>
</dbReference>
<evidence type="ECO:0000256" key="2">
    <source>
        <dbReference type="ARBA" id="ARBA00023015"/>
    </source>
</evidence>
<protein>
    <submittedName>
        <fullName evidence="6">LysR family transcriptional regulator</fullName>
    </submittedName>
</protein>
<accession>A0A1V2R6N7</accession>
<keyword evidence="2" id="KW-0805">Transcription regulation</keyword>
<dbReference type="SUPFAM" id="SSF53850">
    <property type="entry name" value="Periplasmic binding protein-like II"/>
    <property type="match status" value="1"/>
</dbReference>
<gene>
    <name evidence="6" type="ORF">BSK71_05270</name>
</gene>
<dbReference type="InterPro" id="IPR005119">
    <property type="entry name" value="LysR_subst-bd"/>
</dbReference>
<evidence type="ECO:0000313" key="7">
    <source>
        <dbReference type="Proteomes" id="UP000189286"/>
    </source>
</evidence>
<comment type="similarity">
    <text evidence="1">Belongs to the LysR transcriptional regulatory family.</text>
</comment>